<feature type="compositionally biased region" description="Acidic residues" evidence="1">
    <location>
        <begin position="152"/>
        <end position="161"/>
    </location>
</feature>
<keyword evidence="4" id="KW-1185">Reference proteome</keyword>
<evidence type="ECO:0000256" key="2">
    <source>
        <dbReference type="SAM" id="Phobius"/>
    </source>
</evidence>
<feature type="non-terminal residue" evidence="3">
    <location>
        <position position="1"/>
    </location>
</feature>
<feature type="region of interest" description="Disordered" evidence="1">
    <location>
        <begin position="141"/>
        <end position="183"/>
    </location>
</feature>
<reference evidence="4" key="1">
    <citation type="submission" date="2022-10" db="EMBL/GenBank/DDBJ databases">
        <title>Genome assembly of Pristionchus species.</title>
        <authorList>
            <person name="Yoshida K."/>
            <person name="Sommer R.J."/>
        </authorList>
    </citation>
    <scope>NUCLEOTIDE SEQUENCE [LARGE SCALE GENOMIC DNA]</scope>
    <source>
        <strain evidence="4">RS5460</strain>
    </source>
</reference>
<dbReference type="AlphaFoldDB" id="A0AAN5DF99"/>
<comment type="caution">
    <text evidence="3">The sequence shown here is derived from an EMBL/GenBank/DDBJ whole genome shotgun (WGS) entry which is preliminary data.</text>
</comment>
<protein>
    <submittedName>
        <fullName evidence="3">Uncharacterized protein</fullName>
    </submittedName>
</protein>
<evidence type="ECO:0000256" key="1">
    <source>
        <dbReference type="SAM" id="MobiDB-lite"/>
    </source>
</evidence>
<dbReference type="EMBL" id="BTRK01000006">
    <property type="protein sequence ID" value="GMR61000.1"/>
    <property type="molecule type" value="Genomic_DNA"/>
</dbReference>
<keyword evidence="2" id="KW-0472">Membrane</keyword>
<gene>
    <name evidence="3" type="ORF">PMAYCL1PPCAC_31195</name>
</gene>
<organism evidence="3 4">
    <name type="scientific">Pristionchus mayeri</name>
    <dbReference type="NCBI Taxonomy" id="1317129"/>
    <lineage>
        <taxon>Eukaryota</taxon>
        <taxon>Metazoa</taxon>
        <taxon>Ecdysozoa</taxon>
        <taxon>Nematoda</taxon>
        <taxon>Chromadorea</taxon>
        <taxon>Rhabditida</taxon>
        <taxon>Rhabditina</taxon>
        <taxon>Diplogasteromorpha</taxon>
        <taxon>Diplogasteroidea</taxon>
        <taxon>Neodiplogasteridae</taxon>
        <taxon>Pristionchus</taxon>
    </lineage>
</organism>
<keyword evidence="2" id="KW-0812">Transmembrane</keyword>
<evidence type="ECO:0000313" key="4">
    <source>
        <dbReference type="Proteomes" id="UP001328107"/>
    </source>
</evidence>
<dbReference type="Proteomes" id="UP001328107">
    <property type="component" value="Unassembled WGS sequence"/>
</dbReference>
<evidence type="ECO:0000313" key="3">
    <source>
        <dbReference type="EMBL" id="GMR61000.1"/>
    </source>
</evidence>
<accession>A0AAN5DF99</accession>
<name>A0AAN5DF99_9BILA</name>
<feature type="transmembrane region" description="Helical" evidence="2">
    <location>
        <begin position="77"/>
        <end position="97"/>
    </location>
</feature>
<proteinExistence type="predicted"/>
<sequence length="183" mass="19995">VLDVHGIRSILAVRNSQKPPASTRRAQIAISEAANPRFPIQAVLRSHHLASDGSIQGVAVGSQTHLLVVHRIQQVDALLAGLISLICGVPLILCIVVEQKALDAIHVVKRLRITQIQVKIPDLREEAESVEVDEILFKVQDAPAPLSTSDFGQEDENEDGEEQRSTHPGKKMQLIPEAAEDEH</sequence>
<keyword evidence="2" id="KW-1133">Transmembrane helix</keyword>